<reference evidence="2 3" key="1">
    <citation type="submission" date="2017-10" db="EMBL/GenBank/DDBJ databases">
        <title>Development of genomic resources for the powdery mildew, Erysiphe pulchra.</title>
        <authorList>
            <person name="Wadl P.A."/>
            <person name="Mack B.M."/>
            <person name="Moore G."/>
            <person name="Beltz S.B."/>
        </authorList>
    </citation>
    <scope>NUCLEOTIDE SEQUENCE [LARGE SCALE GENOMIC DNA]</scope>
    <source>
        <strain evidence="2">Cflorida</strain>
    </source>
</reference>
<feature type="compositionally biased region" description="Polar residues" evidence="1">
    <location>
        <begin position="194"/>
        <end position="220"/>
    </location>
</feature>
<dbReference type="AlphaFoldDB" id="A0A2S4PNF8"/>
<comment type="caution">
    <text evidence="2">The sequence shown here is derived from an EMBL/GenBank/DDBJ whole genome shotgun (WGS) entry which is preliminary data.</text>
</comment>
<keyword evidence="3" id="KW-1185">Reference proteome</keyword>
<feature type="region of interest" description="Disordered" evidence="1">
    <location>
        <begin position="178"/>
        <end position="220"/>
    </location>
</feature>
<gene>
    <name evidence="2" type="ORF">EPUL_005891</name>
</gene>
<accession>A0A2S4PNF8</accession>
<protein>
    <submittedName>
        <fullName evidence="2">Uncharacterized protein</fullName>
    </submittedName>
</protein>
<evidence type="ECO:0000313" key="3">
    <source>
        <dbReference type="Proteomes" id="UP000237438"/>
    </source>
</evidence>
<evidence type="ECO:0000256" key="1">
    <source>
        <dbReference type="SAM" id="MobiDB-lite"/>
    </source>
</evidence>
<organism evidence="2 3">
    <name type="scientific">Erysiphe pulchra</name>
    <dbReference type="NCBI Taxonomy" id="225359"/>
    <lineage>
        <taxon>Eukaryota</taxon>
        <taxon>Fungi</taxon>
        <taxon>Dikarya</taxon>
        <taxon>Ascomycota</taxon>
        <taxon>Pezizomycotina</taxon>
        <taxon>Leotiomycetes</taxon>
        <taxon>Erysiphales</taxon>
        <taxon>Erysiphaceae</taxon>
        <taxon>Erysiphe</taxon>
    </lineage>
</organism>
<sequence length="341" mass="37922">MPAVRKPRRQHPLPHYAKTRARSRLLEKGLATDEIDFEAIEAEIIKGIEKILEIEMVDSKVDKIITKGLKDFRWARPIQNKDSENSSEVLRNPQSETVALSAENSLSPILTGGNKSFADSLRVFLRASIVQFLHVGPGAAPPILPRVPPRTLPTVARTNEDSFPSLGAKNCAILPAQQEPKEPRQDGSWPKPRTVTSSGQSKQLSTVQNQKQKTGVLSNGVANSIPKDDRLFDRVFLRIPRNYEWRSFTSAGIREAVFRKLAYSPTTIDRIIPVALGYAIIAKDEMGRQLLLSLSNRIPEGILLEAARSWVSYILPNMLTHIVTIEDGKPVAESDVIAKIE</sequence>
<dbReference type="EMBL" id="PEDP01001498">
    <property type="protein sequence ID" value="POS83562.1"/>
    <property type="molecule type" value="Genomic_DNA"/>
</dbReference>
<dbReference type="OrthoDB" id="3598344at2759"/>
<dbReference type="Proteomes" id="UP000237438">
    <property type="component" value="Unassembled WGS sequence"/>
</dbReference>
<name>A0A2S4PNF8_9PEZI</name>
<proteinExistence type="predicted"/>
<evidence type="ECO:0000313" key="2">
    <source>
        <dbReference type="EMBL" id="POS83562.1"/>
    </source>
</evidence>